<evidence type="ECO:0000313" key="3">
    <source>
        <dbReference type="EMBL" id="PIL19754.1"/>
    </source>
</evidence>
<dbReference type="InterPro" id="IPR013342">
    <property type="entry name" value="Mandelate_racemase_C"/>
</dbReference>
<dbReference type="PANTHER" id="PTHR48073">
    <property type="entry name" value="O-SUCCINYLBENZOATE SYNTHASE-RELATED"/>
    <property type="match status" value="1"/>
</dbReference>
<gene>
    <name evidence="3" type="ORF">P775_12955</name>
</gene>
<dbReference type="SUPFAM" id="SSF51604">
    <property type="entry name" value="Enolase C-terminal domain-like"/>
    <property type="match status" value="1"/>
</dbReference>
<protein>
    <recommendedName>
        <fullName evidence="2">Mandelate racemase/muconate lactonizing enzyme C-terminal domain-containing protein</fullName>
    </recommendedName>
</protein>
<dbReference type="InterPro" id="IPR036849">
    <property type="entry name" value="Enolase-like_C_sf"/>
</dbReference>
<comment type="caution">
    <text evidence="3">The sequence shown here is derived from an EMBL/GenBank/DDBJ whole genome shotgun (WGS) entry which is preliminary data.</text>
</comment>
<dbReference type="Gene3D" id="3.30.390.10">
    <property type="entry name" value="Enolase-like, N-terminal domain"/>
    <property type="match status" value="1"/>
</dbReference>
<keyword evidence="4" id="KW-1185">Reference proteome</keyword>
<keyword evidence="1" id="KW-0479">Metal-binding</keyword>
<dbReference type="InterPro" id="IPR029017">
    <property type="entry name" value="Enolase-like_N"/>
</dbReference>
<dbReference type="PANTHER" id="PTHR48073:SF2">
    <property type="entry name" value="O-SUCCINYLBENZOATE SYNTHASE"/>
    <property type="match status" value="1"/>
</dbReference>
<reference evidence="3 4" key="1">
    <citation type="submission" date="2013-09" db="EMBL/GenBank/DDBJ databases">
        <title>Genome sequencing of Phaeobacter antarcticus sp. nov. SM1211.</title>
        <authorList>
            <person name="Zhang X.-Y."/>
            <person name="Liu C."/>
            <person name="Chen X.-L."/>
            <person name="Xie B.-B."/>
            <person name="Qin Q.-L."/>
            <person name="Rong J.-C."/>
            <person name="Zhang Y.-Z."/>
        </authorList>
    </citation>
    <scope>NUCLEOTIDE SEQUENCE [LARGE SCALE GENOMIC DNA]</scope>
    <source>
        <strain evidence="3 4">SM1211</strain>
    </source>
</reference>
<dbReference type="Gene3D" id="3.20.20.120">
    <property type="entry name" value="Enolase-like C-terminal domain"/>
    <property type="match status" value="1"/>
</dbReference>
<name>A0A2G8RDV4_9RHOB</name>
<sequence length="360" mass="38619">MRYSFHRTELGYSGLTLHTASSGPVVGLDTLYFVLDDGETRAVGETRLNCAYLNGYAADTLLDAARAHAARTDWSRPPSDLRSELANLDLPAPVRMLFDCTLWDLSARRAGVPLAHLLAGQAVAIDHATNQTLFLSSNAAFDARADAYVARGFRDLKIRVGQYFEADCARLARLRRRFGKDLKLSVDANGLWSVAETPAFLNRLVEYDVAYVEQPIAPGNWDALSRLAEGSPMPLMLDESMVGPRDVAEIIARTGAAQGRLWAHLKLIKTGGITPALAAVRALRRAGVPFMIGQMNEGSLATAAALHLACATQPEHAELYGADGLADDPAGGLTYADGRVSAPLTSGLGISFTAPRANDL</sequence>
<dbReference type="Pfam" id="PF13378">
    <property type="entry name" value="MR_MLE_C"/>
    <property type="match status" value="1"/>
</dbReference>
<feature type="domain" description="Mandelate racemase/muconate lactonizing enzyme C-terminal" evidence="2">
    <location>
        <begin position="138"/>
        <end position="234"/>
    </location>
</feature>
<evidence type="ECO:0000313" key="4">
    <source>
        <dbReference type="Proteomes" id="UP000231259"/>
    </source>
</evidence>
<proteinExistence type="predicted"/>
<dbReference type="SMART" id="SM00922">
    <property type="entry name" value="MR_MLE"/>
    <property type="match status" value="1"/>
</dbReference>
<dbReference type="Proteomes" id="UP000231259">
    <property type="component" value="Unassembled WGS sequence"/>
</dbReference>
<accession>A0A2G8RDV4</accession>
<dbReference type="GO" id="GO:0003824">
    <property type="term" value="F:catalytic activity"/>
    <property type="evidence" value="ECO:0007669"/>
    <property type="project" value="UniProtKB-ARBA"/>
</dbReference>
<organism evidence="3 4">
    <name type="scientific">Puniceibacterium antarcticum</name>
    <dbReference type="NCBI Taxonomy" id="1206336"/>
    <lineage>
        <taxon>Bacteria</taxon>
        <taxon>Pseudomonadati</taxon>
        <taxon>Pseudomonadota</taxon>
        <taxon>Alphaproteobacteria</taxon>
        <taxon>Rhodobacterales</taxon>
        <taxon>Paracoccaceae</taxon>
        <taxon>Puniceibacterium</taxon>
    </lineage>
</organism>
<dbReference type="AlphaFoldDB" id="A0A2G8RDV4"/>
<dbReference type="RefSeq" id="WP_099911287.1">
    <property type="nucleotide sequence ID" value="NZ_AWWI01000087.1"/>
</dbReference>
<dbReference type="SFLD" id="SFLDS00001">
    <property type="entry name" value="Enolase"/>
    <property type="match status" value="1"/>
</dbReference>
<evidence type="ECO:0000259" key="2">
    <source>
        <dbReference type="SMART" id="SM00922"/>
    </source>
</evidence>
<dbReference type="OrthoDB" id="9802699at2"/>
<dbReference type="GO" id="GO:0046872">
    <property type="term" value="F:metal ion binding"/>
    <property type="evidence" value="ECO:0007669"/>
    <property type="project" value="UniProtKB-KW"/>
</dbReference>
<dbReference type="EMBL" id="AWWI01000087">
    <property type="protein sequence ID" value="PIL19754.1"/>
    <property type="molecule type" value="Genomic_DNA"/>
</dbReference>
<dbReference type="InterPro" id="IPR029065">
    <property type="entry name" value="Enolase_C-like"/>
</dbReference>
<dbReference type="SUPFAM" id="SSF54826">
    <property type="entry name" value="Enolase N-terminal domain-like"/>
    <property type="match status" value="1"/>
</dbReference>
<evidence type="ECO:0000256" key="1">
    <source>
        <dbReference type="ARBA" id="ARBA00022723"/>
    </source>
</evidence>